<organism evidence="1 2">
    <name type="scientific">Pyropia yezoensis</name>
    <name type="common">Susabi-nori</name>
    <name type="synonym">Porphyra yezoensis</name>
    <dbReference type="NCBI Taxonomy" id="2788"/>
    <lineage>
        <taxon>Eukaryota</taxon>
        <taxon>Rhodophyta</taxon>
        <taxon>Bangiophyceae</taxon>
        <taxon>Bangiales</taxon>
        <taxon>Bangiaceae</taxon>
        <taxon>Pyropia</taxon>
    </lineage>
</organism>
<evidence type="ECO:0000313" key="1">
    <source>
        <dbReference type="EMBL" id="KAK1870302.1"/>
    </source>
</evidence>
<dbReference type="EMBL" id="CM020620">
    <property type="protein sequence ID" value="KAK1870302.1"/>
    <property type="molecule type" value="Genomic_DNA"/>
</dbReference>
<reference evidence="1" key="1">
    <citation type="submission" date="2019-11" db="EMBL/GenBank/DDBJ databases">
        <title>Nori genome reveals adaptations in red seaweeds to the harsh intertidal environment.</title>
        <authorList>
            <person name="Wang D."/>
            <person name="Mao Y."/>
        </authorList>
    </citation>
    <scope>NUCLEOTIDE SEQUENCE</scope>
    <source>
        <tissue evidence="1">Gametophyte</tissue>
    </source>
</reference>
<comment type="caution">
    <text evidence="1">The sequence shown here is derived from an EMBL/GenBank/DDBJ whole genome shotgun (WGS) entry which is preliminary data.</text>
</comment>
<proteinExistence type="predicted"/>
<sequence length="459" mass="45505">MSSSSDHPPSTGTDDSDGGSYAEDARSRRLSSRSPPPAGTAPGWAAAAAAADAAEMTRLASELASLRDGEAAAAAALSASAARERRAAAAVAAQQEAHDAALRLRMRLQPVLAASARLPTGTPGASFWAALRAAPPTSVGGVDVAADSAAAAAALSGLATAIVALQGRMAVASGSFVPPPLPPSPSSAGGSQGAAAGDPTPALGALMATLAPWRDSVADEWAAAVRESMGGSGGGGSGGGGSGGGLSALHQPPSVQIARMLADAPRLIERTRVRRSRAVVIGLDDGRRAKKARPAALSDGSGEKEQDAEREEGDDNRSPVLPVPPPGTTTAAADTAEAAAAAEVYDDGDFYQQLLREVVDGPAGGRGAGAGGGVGGGLGVGAGAGALAVRRARAASNSRARGYVAGDGRRRSKGRAIRYDVHEKLVGFLAPRGGDVPPGMEEVIGGLFGAGRRRRQKQA</sequence>
<dbReference type="Proteomes" id="UP000798662">
    <property type="component" value="Chromosome 3"/>
</dbReference>
<evidence type="ECO:0000313" key="2">
    <source>
        <dbReference type="Proteomes" id="UP000798662"/>
    </source>
</evidence>
<name>A0ACC3CJD0_PYRYE</name>
<accession>A0ACC3CJD0</accession>
<keyword evidence="2" id="KW-1185">Reference proteome</keyword>
<protein>
    <submittedName>
        <fullName evidence="1">Uncharacterized protein</fullName>
    </submittedName>
</protein>
<gene>
    <name evidence="1" type="ORF">I4F81_012764</name>
</gene>